<comment type="caution">
    <text evidence="3">The sequence shown here is derived from an EMBL/GenBank/DDBJ whole genome shotgun (WGS) entry which is preliminary data.</text>
</comment>
<keyword evidence="1" id="KW-0808">Transferase</keyword>
<organism evidence="3 4">
    <name type="scientific">Genlisea aurea</name>
    <dbReference type="NCBI Taxonomy" id="192259"/>
    <lineage>
        <taxon>Eukaryota</taxon>
        <taxon>Viridiplantae</taxon>
        <taxon>Streptophyta</taxon>
        <taxon>Embryophyta</taxon>
        <taxon>Tracheophyta</taxon>
        <taxon>Spermatophyta</taxon>
        <taxon>Magnoliopsida</taxon>
        <taxon>eudicotyledons</taxon>
        <taxon>Gunneridae</taxon>
        <taxon>Pentapetalae</taxon>
        <taxon>asterids</taxon>
        <taxon>lamiids</taxon>
        <taxon>Lamiales</taxon>
        <taxon>Lentibulariaceae</taxon>
        <taxon>Genlisea</taxon>
    </lineage>
</organism>
<dbReference type="Pfam" id="PF02458">
    <property type="entry name" value="Transferase"/>
    <property type="match status" value="1"/>
</dbReference>
<keyword evidence="4" id="KW-1185">Reference proteome</keyword>
<keyword evidence="2" id="KW-0012">Acyltransferase</keyword>
<dbReference type="GO" id="GO:0016747">
    <property type="term" value="F:acyltransferase activity, transferring groups other than amino-acyl groups"/>
    <property type="evidence" value="ECO:0007669"/>
    <property type="project" value="UniProtKB-ARBA"/>
</dbReference>
<name>S8CCC2_9LAMI</name>
<evidence type="ECO:0000256" key="1">
    <source>
        <dbReference type="ARBA" id="ARBA00022679"/>
    </source>
</evidence>
<dbReference type="InterPro" id="IPR051504">
    <property type="entry name" value="Plant_metabolite_acyltrans"/>
</dbReference>
<proteinExistence type="predicted"/>
<dbReference type="Proteomes" id="UP000015453">
    <property type="component" value="Unassembled WGS sequence"/>
</dbReference>
<dbReference type="OrthoDB" id="877552at2759"/>
<evidence type="ECO:0000313" key="4">
    <source>
        <dbReference type="Proteomes" id="UP000015453"/>
    </source>
</evidence>
<dbReference type="AlphaFoldDB" id="S8CCC2"/>
<sequence length="453" mass="49948">MGKRIFHVSPPPGAVADEIQILPFTYFDIIWLTFHPIRRLFFYEIPYTDDVVGRLRNSLSRALKHYFPLAGKILFPVNSEEKPFLRYAPGDSVPFTIFESDGDFDALVENSPRDSDQFYDFIPELPPEGEESGFRTRQVLAVQVTLFPNRGICIGVTNHHTAGDATTIVGFLNFWASISKLGVGGGDNPAVKSPPLIDRSLIKDSADVGSKLWDTVRNASYEAVVFPVPTNRVRATFTLTPSEIKKLKDSIIAKNPNFSHLSSFVVSIAYIWSCLAKSDVHHGDLSYEPEEVPGGEKDYFLFAVDCRSRLDPPLPENYFGNCVSYGLAAVPHEELVGDEGFFAAAESIAEQIKNKVNDKERIVTDAENWAAELLPLLGKRFYSVSGSAKVDVYGLDFGFGSLRKLEMLAIDGEKYSISLCKSSGGGLEFGVSLPPAKLSTFSSIFTTGKELVG</sequence>
<accession>S8CCC2</accession>
<dbReference type="InterPro" id="IPR023213">
    <property type="entry name" value="CAT-like_dom_sf"/>
</dbReference>
<gene>
    <name evidence="3" type="ORF">M569_12721</name>
</gene>
<dbReference type="Gene3D" id="3.30.559.10">
    <property type="entry name" value="Chloramphenicol acetyltransferase-like domain"/>
    <property type="match status" value="2"/>
</dbReference>
<evidence type="ECO:0000256" key="2">
    <source>
        <dbReference type="ARBA" id="ARBA00023315"/>
    </source>
</evidence>
<evidence type="ECO:0000313" key="3">
    <source>
        <dbReference type="EMBL" id="EPS62076.1"/>
    </source>
</evidence>
<reference evidence="3 4" key="1">
    <citation type="journal article" date="2013" name="BMC Genomics">
        <title>The miniature genome of a carnivorous plant Genlisea aurea contains a low number of genes and short non-coding sequences.</title>
        <authorList>
            <person name="Leushkin E.V."/>
            <person name="Sutormin R.A."/>
            <person name="Nabieva E.R."/>
            <person name="Penin A.A."/>
            <person name="Kondrashov A.S."/>
            <person name="Logacheva M.D."/>
        </authorList>
    </citation>
    <scope>NUCLEOTIDE SEQUENCE [LARGE SCALE GENOMIC DNA]</scope>
</reference>
<dbReference type="PANTHER" id="PTHR31625">
    <property type="match status" value="1"/>
</dbReference>
<dbReference type="EMBL" id="AUSU01006413">
    <property type="protein sequence ID" value="EPS62076.1"/>
    <property type="molecule type" value="Genomic_DNA"/>
</dbReference>
<evidence type="ECO:0008006" key="5">
    <source>
        <dbReference type="Google" id="ProtNLM"/>
    </source>
</evidence>
<protein>
    <recommendedName>
        <fullName evidence="5">Anthocyanin acyltransferase</fullName>
    </recommendedName>
</protein>